<comment type="caution">
    <text evidence="2">The sequence shown here is derived from an EMBL/GenBank/DDBJ whole genome shotgun (WGS) entry which is preliminary data.</text>
</comment>
<feature type="non-terminal residue" evidence="2">
    <location>
        <position position="1"/>
    </location>
</feature>
<protein>
    <recommendedName>
        <fullName evidence="1">DUF5648 domain-containing protein</fullName>
    </recommendedName>
</protein>
<proteinExistence type="predicted"/>
<accession>A0A9P5N884</accession>
<name>A0A9P5N884_GYMJU</name>
<evidence type="ECO:0000259" key="1">
    <source>
        <dbReference type="Pfam" id="PF18885"/>
    </source>
</evidence>
<gene>
    <name evidence="2" type="ORF">CPB84DRAFT_1696968</name>
</gene>
<evidence type="ECO:0000313" key="2">
    <source>
        <dbReference type="EMBL" id="KAF8868261.1"/>
    </source>
</evidence>
<reference evidence="2" key="1">
    <citation type="submission" date="2020-11" db="EMBL/GenBank/DDBJ databases">
        <authorList>
            <consortium name="DOE Joint Genome Institute"/>
            <person name="Ahrendt S."/>
            <person name="Riley R."/>
            <person name="Andreopoulos W."/>
            <person name="LaButti K."/>
            <person name="Pangilinan J."/>
            <person name="Ruiz-duenas F.J."/>
            <person name="Barrasa J.M."/>
            <person name="Sanchez-Garcia M."/>
            <person name="Camarero S."/>
            <person name="Miyauchi S."/>
            <person name="Serrano A."/>
            <person name="Linde D."/>
            <person name="Babiker R."/>
            <person name="Drula E."/>
            <person name="Ayuso-Fernandez I."/>
            <person name="Pacheco R."/>
            <person name="Padilla G."/>
            <person name="Ferreira P."/>
            <person name="Barriuso J."/>
            <person name="Kellner H."/>
            <person name="Castanera R."/>
            <person name="Alfaro M."/>
            <person name="Ramirez L."/>
            <person name="Pisabarro A.G."/>
            <person name="Kuo A."/>
            <person name="Tritt A."/>
            <person name="Lipzen A."/>
            <person name="He G."/>
            <person name="Yan M."/>
            <person name="Ng V."/>
            <person name="Cullen D."/>
            <person name="Martin F."/>
            <person name="Rosso M.-N."/>
            <person name="Henrissat B."/>
            <person name="Hibbett D."/>
            <person name="Martinez A.T."/>
            <person name="Grigoriev I.V."/>
        </authorList>
    </citation>
    <scope>NUCLEOTIDE SEQUENCE</scope>
    <source>
        <strain evidence="2">AH 44721</strain>
    </source>
</reference>
<evidence type="ECO:0000313" key="3">
    <source>
        <dbReference type="Proteomes" id="UP000724874"/>
    </source>
</evidence>
<dbReference type="Proteomes" id="UP000724874">
    <property type="component" value="Unassembled WGS sequence"/>
</dbReference>
<dbReference type="EMBL" id="JADNYJ010000736">
    <property type="protein sequence ID" value="KAF8868261.1"/>
    <property type="molecule type" value="Genomic_DNA"/>
</dbReference>
<organism evidence="2 3">
    <name type="scientific">Gymnopilus junonius</name>
    <name type="common">Spectacular rustgill mushroom</name>
    <name type="synonym">Gymnopilus spectabilis subsp. junonius</name>
    <dbReference type="NCBI Taxonomy" id="109634"/>
    <lineage>
        <taxon>Eukaryota</taxon>
        <taxon>Fungi</taxon>
        <taxon>Dikarya</taxon>
        <taxon>Basidiomycota</taxon>
        <taxon>Agaricomycotina</taxon>
        <taxon>Agaricomycetes</taxon>
        <taxon>Agaricomycetidae</taxon>
        <taxon>Agaricales</taxon>
        <taxon>Agaricineae</taxon>
        <taxon>Hymenogastraceae</taxon>
        <taxon>Gymnopilus</taxon>
    </lineage>
</organism>
<dbReference type="InterPro" id="IPR043708">
    <property type="entry name" value="DUF5648"/>
</dbReference>
<dbReference type="AlphaFoldDB" id="A0A9P5N884"/>
<sequence>AWIEPGQPSADPFYFLFNPTMTDYVFVASNSSTPPTRSGSVAAVLMGFVYTTPICDSVPLYKPSDHYHTTNPAERGDMINHLGWNDGGIIAYVLPIDGMLLSVVQILCLPISRDSCIMQC</sequence>
<dbReference type="Pfam" id="PF18885">
    <property type="entry name" value="DUF5648"/>
    <property type="match status" value="1"/>
</dbReference>
<feature type="domain" description="DUF5648" evidence="1">
    <location>
        <begin position="4"/>
        <end position="94"/>
    </location>
</feature>
<dbReference type="OrthoDB" id="9971254at2759"/>
<keyword evidence="3" id="KW-1185">Reference proteome</keyword>